<keyword evidence="3" id="KW-1185">Reference proteome</keyword>
<dbReference type="Pfam" id="PF01370">
    <property type="entry name" value="Epimerase"/>
    <property type="match status" value="1"/>
</dbReference>
<evidence type="ECO:0000259" key="1">
    <source>
        <dbReference type="Pfam" id="PF01370"/>
    </source>
</evidence>
<dbReference type="Proteomes" id="UP000244446">
    <property type="component" value="Unassembled WGS sequence"/>
</dbReference>
<protein>
    <submittedName>
        <fullName evidence="2">Short-chain dehydrogenase</fullName>
    </submittedName>
</protein>
<sequence>MTGHILIAGASGVIGQAAVAAFAAKGWQVTALSRRRPAVDAEFRHLAVDLTDPGASRAALEALPPVTHVVYAALFEEPDLVKGWQSTAQMDTNLAMLDAVIAPLTARGDRPHVSLFQGTKAYGVHIRPFPVPARESWPRHDHANFYWLQEDYLRAEAAKGNVTLTIWRPQVVFGNAVGVAMNLIPVLGVWAGLCAAEGRGLSFPGGPAYLLEAVDAGLIADALIWAAGSQRAVGETFNITNGDVFVWQNVWPAIADAMGLAVAPPQKVALADVMPTKADVWRKIATDHALEQPDLAAMVGHSHHYADFTFATHAKREPAPALVSTIKLRQAGFDGCMDTEVMFRRLIADLQDRNLLPAPRALADLATYKEGAPE</sequence>
<dbReference type="Gene3D" id="3.40.50.720">
    <property type="entry name" value="NAD(P)-binding Rossmann-like Domain"/>
    <property type="match status" value="1"/>
</dbReference>
<dbReference type="PANTHER" id="PTHR32487:SF0">
    <property type="entry name" value="3-OXO-DELTA(4,5)-STEROID 5-BETA-REDUCTASE"/>
    <property type="match status" value="1"/>
</dbReference>
<accession>A0A2T7G639</accession>
<evidence type="ECO:0000313" key="3">
    <source>
        <dbReference type="Proteomes" id="UP000244446"/>
    </source>
</evidence>
<dbReference type="AlphaFoldDB" id="A0A2T7G639"/>
<dbReference type="PANTHER" id="PTHR32487">
    <property type="entry name" value="3-OXO-DELTA(4,5)-STEROID 5-BETA-REDUCTASE"/>
    <property type="match status" value="1"/>
</dbReference>
<gene>
    <name evidence="2" type="ORF">DC366_11965</name>
</gene>
<comment type="caution">
    <text evidence="2">The sequence shown here is derived from an EMBL/GenBank/DDBJ whole genome shotgun (WGS) entry which is preliminary data.</text>
</comment>
<dbReference type="SUPFAM" id="SSF51735">
    <property type="entry name" value="NAD(P)-binding Rossmann-fold domains"/>
    <property type="match status" value="1"/>
</dbReference>
<evidence type="ECO:0000313" key="2">
    <source>
        <dbReference type="EMBL" id="PVA09826.1"/>
    </source>
</evidence>
<reference evidence="2 3" key="1">
    <citation type="submission" date="2018-04" db="EMBL/GenBank/DDBJ databases">
        <title>Pelagivirga bohaiensis gen. nov., sp. nov., a bacterium isolated from the Bohai Sea.</title>
        <authorList>
            <person name="Ji X."/>
        </authorList>
    </citation>
    <scope>NUCLEOTIDE SEQUENCE [LARGE SCALE GENOMIC DNA]</scope>
    <source>
        <strain evidence="2 3">BH-SD19</strain>
    </source>
</reference>
<organism evidence="2 3">
    <name type="scientific">Pelagivirga sediminicola</name>
    <dbReference type="NCBI Taxonomy" id="2170575"/>
    <lineage>
        <taxon>Bacteria</taxon>
        <taxon>Pseudomonadati</taxon>
        <taxon>Pseudomonadota</taxon>
        <taxon>Alphaproteobacteria</taxon>
        <taxon>Rhodobacterales</taxon>
        <taxon>Paracoccaceae</taxon>
        <taxon>Pelagivirga</taxon>
    </lineage>
</organism>
<feature type="domain" description="NAD-dependent epimerase/dehydratase" evidence="1">
    <location>
        <begin position="5"/>
        <end position="176"/>
    </location>
</feature>
<dbReference type="OrthoDB" id="4392084at2"/>
<dbReference type="RefSeq" id="WP_108692449.1">
    <property type="nucleotide sequence ID" value="NZ_QCYH01000006.1"/>
</dbReference>
<proteinExistence type="predicted"/>
<dbReference type="EMBL" id="QCYH01000006">
    <property type="protein sequence ID" value="PVA09826.1"/>
    <property type="molecule type" value="Genomic_DNA"/>
</dbReference>
<name>A0A2T7G639_9RHOB</name>
<dbReference type="InterPro" id="IPR001509">
    <property type="entry name" value="Epimerase_deHydtase"/>
</dbReference>
<dbReference type="InterPro" id="IPR036291">
    <property type="entry name" value="NAD(P)-bd_dom_sf"/>
</dbReference>